<keyword evidence="13" id="KW-1185">Reference proteome</keyword>
<feature type="active site" evidence="10">
    <location>
        <position position="179"/>
    </location>
</feature>
<comment type="subunit">
    <text evidence="2 10">Heterodimer of HisH and HisF.</text>
</comment>
<evidence type="ECO:0000256" key="2">
    <source>
        <dbReference type="ARBA" id="ARBA00011152"/>
    </source>
</evidence>
<evidence type="ECO:0000256" key="3">
    <source>
        <dbReference type="ARBA" id="ARBA00022605"/>
    </source>
</evidence>
<dbReference type="HAMAP" id="MF_00278">
    <property type="entry name" value="HisH"/>
    <property type="match status" value="1"/>
</dbReference>
<gene>
    <name evidence="10 12" type="primary">hisH</name>
    <name evidence="12" type="ORF">L2W38_01725</name>
</gene>
<dbReference type="InterPro" id="IPR017926">
    <property type="entry name" value="GATASE"/>
</dbReference>
<dbReference type="PANTHER" id="PTHR42701:SF1">
    <property type="entry name" value="IMIDAZOLE GLYCEROL PHOSPHATE SYNTHASE SUBUNIT HISH"/>
    <property type="match status" value="1"/>
</dbReference>
<sequence>MRQIGIVEYGAGNLGNVMRALKRLGRSGVLLHSPDEIPESVSTIVLPGVGAFGPAMDSLRKKGWDRALIEWADREKPLLGICLGMQLFAEGSDENGSHRGLGLIEGKSEKLDMTPLPHMGWNDISTEDPILKPFDGSYLYFVHSYGLKNSKDRAATTEAGKVAFVSAVRKGSVMGLQFHPERSGDVGHAMLDRILEELGR</sequence>
<keyword evidence="10" id="KW-0963">Cytoplasm</keyword>
<accession>A0ABS9EK03</accession>
<protein>
    <recommendedName>
        <fullName evidence="10">Imidazole glycerol phosphate synthase subunit HisH</fullName>
        <ecNumber evidence="10">4.3.2.10</ecNumber>
    </recommendedName>
    <alternativeName>
        <fullName evidence="10">IGP synthase glutaminase subunit</fullName>
        <ecNumber evidence="10">3.5.1.2</ecNumber>
    </alternativeName>
    <alternativeName>
        <fullName evidence="10">IGP synthase subunit HisH</fullName>
    </alternativeName>
    <alternativeName>
        <fullName evidence="10">ImGP synthase subunit HisH</fullName>
        <shortName evidence="10">IGPS subunit HisH</shortName>
    </alternativeName>
</protein>
<keyword evidence="5 10" id="KW-0315">Glutamine amidotransferase</keyword>
<proteinExistence type="inferred from homology"/>
<evidence type="ECO:0000256" key="5">
    <source>
        <dbReference type="ARBA" id="ARBA00022962"/>
    </source>
</evidence>
<evidence type="ECO:0000256" key="7">
    <source>
        <dbReference type="ARBA" id="ARBA00023239"/>
    </source>
</evidence>
<comment type="catalytic activity">
    <reaction evidence="8 10">
        <text>5-[(5-phospho-1-deoxy-D-ribulos-1-ylimino)methylamino]-1-(5-phospho-beta-D-ribosyl)imidazole-4-carboxamide + L-glutamine = D-erythro-1-(imidazol-4-yl)glycerol 3-phosphate + 5-amino-1-(5-phospho-beta-D-ribosyl)imidazole-4-carboxamide + L-glutamate + H(+)</text>
        <dbReference type="Rhea" id="RHEA:24793"/>
        <dbReference type="ChEBI" id="CHEBI:15378"/>
        <dbReference type="ChEBI" id="CHEBI:29985"/>
        <dbReference type="ChEBI" id="CHEBI:58278"/>
        <dbReference type="ChEBI" id="CHEBI:58359"/>
        <dbReference type="ChEBI" id="CHEBI:58475"/>
        <dbReference type="ChEBI" id="CHEBI:58525"/>
        <dbReference type="EC" id="4.3.2.10"/>
    </reaction>
</comment>
<evidence type="ECO:0000313" key="12">
    <source>
        <dbReference type="EMBL" id="MCF4141537.1"/>
    </source>
</evidence>
<dbReference type="EMBL" id="JAKGUD010000001">
    <property type="protein sequence ID" value="MCF4141537.1"/>
    <property type="molecule type" value="Genomic_DNA"/>
</dbReference>
<evidence type="ECO:0000256" key="9">
    <source>
        <dbReference type="ARBA" id="ARBA00049534"/>
    </source>
</evidence>
<dbReference type="Gene3D" id="3.40.50.880">
    <property type="match status" value="1"/>
</dbReference>
<comment type="pathway">
    <text evidence="1 10">Amino-acid biosynthesis; L-histidine biosynthesis; L-histidine from 5-phospho-alpha-D-ribose 1-diphosphate: step 5/9.</text>
</comment>
<evidence type="ECO:0000259" key="11">
    <source>
        <dbReference type="Pfam" id="PF00117"/>
    </source>
</evidence>
<feature type="domain" description="Glutamine amidotransferase" evidence="11">
    <location>
        <begin position="6"/>
        <end position="193"/>
    </location>
</feature>
<dbReference type="EC" id="3.5.1.2" evidence="10"/>
<organism evidence="12 13">
    <name type="scientific">Dethiosulfovibrio marinus</name>
    <dbReference type="NCBI Taxonomy" id="133532"/>
    <lineage>
        <taxon>Bacteria</taxon>
        <taxon>Thermotogati</taxon>
        <taxon>Synergistota</taxon>
        <taxon>Synergistia</taxon>
        <taxon>Synergistales</taxon>
        <taxon>Dethiosulfovibrionaceae</taxon>
        <taxon>Dethiosulfovibrio</taxon>
    </lineage>
</organism>
<evidence type="ECO:0000256" key="4">
    <source>
        <dbReference type="ARBA" id="ARBA00022801"/>
    </source>
</evidence>
<reference evidence="12 13" key="1">
    <citation type="submission" date="2022-01" db="EMBL/GenBank/DDBJ databases">
        <title>Dethiosulfovibrio faecalis sp. nov., a novel proteolytic, non-sulfur-reducing bacterium isolated from a marine aquaculture solid waste bioreactor.</title>
        <authorList>
            <person name="Grabowski S."/>
            <person name="Apolinario E."/>
            <person name="Schneider N."/>
            <person name="Marshall C.W."/>
            <person name="Sowers K.R."/>
        </authorList>
    </citation>
    <scope>NUCLEOTIDE SEQUENCE [LARGE SCALE GENOMIC DNA]</scope>
    <source>
        <strain evidence="12 13">DSM 12537</strain>
    </source>
</reference>
<feature type="active site" description="Nucleophile" evidence="10">
    <location>
        <position position="82"/>
    </location>
</feature>
<comment type="catalytic activity">
    <reaction evidence="9 10">
        <text>L-glutamine + H2O = L-glutamate + NH4(+)</text>
        <dbReference type="Rhea" id="RHEA:15889"/>
        <dbReference type="ChEBI" id="CHEBI:15377"/>
        <dbReference type="ChEBI" id="CHEBI:28938"/>
        <dbReference type="ChEBI" id="CHEBI:29985"/>
        <dbReference type="ChEBI" id="CHEBI:58359"/>
        <dbReference type="EC" id="3.5.1.2"/>
    </reaction>
</comment>
<comment type="caution">
    <text evidence="12">The sequence shown here is derived from an EMBL/GenBank/DDBJ whole genome shotgun (WGS) entry which is preliminary data.</text>
</comment>
<dbReference type="EC" id="4.3.2.10" evidence="10"/>
<dbReference type="PROSITE" id="PS51273">
    <property type="entry name" value="GATASE_TYPE_1"/>
    <property type="match status" value="1"/>
</dbReference>
<keyword evidence="3 10" id="KW-0028">Amino-acid biosynthesis</keyword>
<comment type="function">
    <text evidence="10">IGPS catalyzes the conversion of PRFAR and glutamine to IGP, AICAR and glutamate. The HisH subunit catalyzes the hydrolysis of glutamine to glutamate and ammonia as part of the synthesis of IGP and AICAR. The resulting ammonia molecule is channeled to the active site of HisF.</text>
</comment>
<evidence type="ECO:0000256" key="8">
    <source>
        <dbReference type="ARBA" id="ARBA00047838"/>
    </source>
</evidence>
<evidence type="ECO:0000256" key="6">
    <source>
        <dbReference type="ARBA" id="ARBA00023102"/>
    </source>
</evidence>
<evidence type="ECO:0000256" key="1">
    <source>
        <dbReference type="ARBA" id="ARBA00005091"/>
    </source>
</evidence>
<keyword evidence="7 10" id="KW-0456">Lyase</keyword>
<keyword evidence="4 10" id="KW-0378">Hydrolase</keyword>
<dbReference type="NCBIfam" id="TIGR01855">
    <property type="entry name" value="IMP_synth_hisH"/>
    <property type="match status" value="1"/>
</dbReference>
<dbReference type="PIRSF" id="PIRSF000495">
    <property type="entry name" value="Amidotransf_hisH"/>
    <property type="match status" value="1"/>
</dbReference>
<dbReference type="CDD" id="cd01748">
    <property type="entry name" value="GATase1_IGP_Synthase"/>
    <property type="match status" value="1"/>
</dbReference>
<dbReference type="Proteomes" id="UP001200430">
    <property type="component" value="Unassembled WGS sequence"/>
</dbReference>
<dbReference type="Pfam" id="PF00117">
    <property type="entry name" value="GATase"/>
    <property type="match status" value="1"/>
</dbReference>
<evidence type="ECO:0000256" key="10">
    <source>
        <dbReference type="HAMAP-Rule" id="MF_00278"/>
    </source>
</evidence>
<dbReference type="SUPFAM" id="SSF52317">
    <property type="entry name" value="Class I glutamine amidotransferase-like"/>
    <property type="match status" value="1"/>
</dbReference>
<feature type="active site" evidence="10">
    <location>
        <position position="181"/>
    </location>
</feature>
<comment type="subcellular location">
    <subcellularLocation>
        <location evidence="10">Cytoplasm</location>
    </subcellularLocation>
</comment>
<dbReference type="InterPro" id="IPR010139">
    <property type="entry name" value="Imidazole-glycPsynth_HisH"/>
</dbReference>
<dbReference type="GO" id="GO:0016829">
    <property type="term" value="F:lyase activity"/>
    <property type="evidence" value="ECO:0007669"/>
    <property type="project" value="UniProtKB-KW"/>
</dbReference>
<dbReference type="PANTHER" id="PTHR42701">
    <property type="entry name" value="IMIDAZOLE GLYCEROL PHOSPHATE SYNTHASE SUBUNIT HISH"/>
    <property type="match status" value="1"/>
</dbReference>
<name>A0ABS9EK03_9BACT</name>
<dbReference type="RefSeq" id="WP_236097995.1">
    <property type="nucleotide sequence ID" value="NZ_JAKGUD010000001.1"/>
</dbReference>
<keyword evidence="6 10" id="KW-0368">Histidine biosynthesis</keyword>
<dbReference type="InterPro" id="IPR029062">
    <property type="entry name" value="Class_I_gatase-like"/>
</dbReference>
<evidence type="ECO:0000313" key="13">
    <source>
        <dbReference type="Proteomes" id="UP001200430"/>
    </source>
</evidence>